<dbReference type="AlphaFoldDB" id="A0A085BFN6"/>
<comment type="caution">
    <text evidence="1">The sequence shown here is derived from an EMBL/GenBank/DDBJ whole genome shotgun (WGS) entry which is preliminary data.</text>
</comment>
<evidence type="ECO:0000313" key="1">
    <source>
        <dbReference type="EMBL" id="KFC21281.1"/>
    </source>
</evidence>
<protein>
    <submittedName>
        <fullName evidence="1">Uncharacterized protein</fullName>
    </submittedName>
</protein>
<name>A0A085BFN6_9FLAO</name>
<proteinExistence type="predicted"/>
<dbReference type="OrthoDB" id="1270560at2"/>
<gene>
    <name evidence="1" type="ORF">IO89_13875</name>
</gene>
<dbReference type="eggNOG" id="ENOG5032VGK">
    <property type="taxonomic scope" value="Bacteria"/>
</dbReference>
<reference evidence="1 2" key="1">
    <citation type="submission" date="2014-07" db="EMBL/GenBank/DDBJ databases">
        <title>Epilithonimonas lactis LMG 22401 Genome.</title>
        <authorList>
            <person name="Pipes S.E."/>
            <person name="Stropko S.J."/>
        </authorList>
    </citation>
    <scope>NUCLEOTIDE SEQUENCE [LARGE SCALE GENOMIC DNA]</scope>
    <source>
        <strain evidence="1 2">LMG 24401</strain>
    </source>
</reference>
<evidence type="ECO:0000313" key="2">
    <source>
        <dbReference type="Proteomes" id="UP000028623"/>
    </source>
</evidence>
<dbReference type="Proteomes" id="UP000028623">
    <property type="component" value="Unassembled WGS sequence"/>
</dbReference>
<dbReference type="EMBL" id="JPLY01000004">
    <property type="protein sequence ID" value="KFC21281.1"/>
    <property type="molecule type" value="Genomic_DNA"/>
</dbReference>
<sequence>MKKTIFFLSLLSSVYFYSQDFSGINKILEKIEEKGKKLKDASSYDLKGKKFVLVEDFEDHGERHVLEFNADGSLTLIELIDDKSSGQSFSNIFSGDYIRKKNAVSVNANFLEGKKIAMPLVYNLYIMNAGDIWYLKDINTNKRWIENNNLIKKKK</sequence>
<keyword evidence="2" id="KW-1185">Reference proteome</keyword>
<accession>A0A085BFN6</accession>
<organism evidence="1 2">
    <name type="scientific">Epilithonimonas lactis</name>
    <dbReference type="NCBI Taxonomy" id="421072"/>
    <lineage>
        <taxon>Bacteria</taxon>
        <taxon>Pseudomonadati</taxon>
        <taxon>Bacteroidota</taxon>
        <taxon>Flavobacteriia</taxon>
        <taxon>Flavobacteriales</taxon>
        <taxon>Weeksellaceae</taxon>
        <taxon>Chryseobacterium group</taxon>
        <taxon>Epilithonimonas</taxon>
    </lineage>
</organism>
<dbReference type="RefSeq" id="WP_034977123.1">
    <property type="nucleotide sequence ID" value="NZ_FOFI01000001.1"/>
</dbReference>
<dbReference type="STRING" id="421072.SAMN04488097_0677"/>